<evidence type="ECO:0000313" key="5">
    <source>
        <dbReference type="EMBL" id="GAA4513946.1"/>
    </source>
</evidence>
<proteinExistence type="predicted"/>
<dbReference type="SUPFAM" id="SSF56300">
    <property type="entry name" value="Metallo-dependent phosphatases"/>
    <property type="match status" value="1"/>
</dbReference>
<name>A0ABP8QZB5_9SPHI</name>
<protein>
    <submittedName>
        <fullName evidence="5">Metallophosphoesterase</fullName>
    </submittedName>
</protein>
<feature type="transmembrane region" description="Helical" evidence="3">
    <location>
        <begin position="6"/>
        <end position="26"/>
    </location>
</feature>
<evidence type="ECO:0000256" key="1">
    <source>
        <dbReference type="ARBA" id="ARBA00022723"/>
    </source>
</evidence>
<feature type="domain" description="Calcineurin-like phosphoesterase" evidence="4">
    <location>
        <begin position="53"/>
        <end position="221"/>
    </location>
</feature>
<dbReference type="InterPro" id="IPR004843">
    <property type="entry name" value="Calcineurin-like_PHP"/>
</dbReference>
<evidence type="ECO:0000313" key="6">
    <source>
        <dbReference type="Proteomes" id="UP001500394"/>
    </source>
</evidence>
<dbReference type="Pfam" id="PF00149">
    <property type="entry name" value="Metallophos"/>
    <property type="match status" value="1"/>
</dbReference>
<reference evidence="6" key="1">
    <citation type="journal article" date="2019" name="Int. J. Syst. Evol. Microbiol.">
        <title>The Global Catalogue of Microorganisms (GCM) 10K type strain sequencing project: providing services to taxonomists for standard genome sequencing and annotation.</title>
        <authorList>
            <consortium name="The Broad Institute Genomics Platform"/>
            <consortium name="The Broad Institute Genome Sequencing Center for Infectious Disease"/>
            <person name="Wu L."/>
            <person name="Ma J."/>
        </authorList>
    </citation>
    <scope>NUCLEOTIDE SEQUENCE [LARGE SCALE GENOMIC DNA]</scope>
    <source>
        <strain evidence="6">JCM 17858</strain>
    </source>
</reference>
<dbReference type="Proteomes" id="UP001500394">
    <property type="component" value="Unassembled WGS sequence"/>
</dbReference>
<keyword evidence="3" id="KW-1133">Transmembrane helix</keyword>
<organism evidence="5 6">
    <name type="scientific">Sphingobacterium thermophilum</name>
    <dbReference type="NCBI Taxonomy" id="768534"/>
    <lineage>
        <taxon>Bacteria</taxon>
        <taxon>Pseudomonadati</taxon>
        <taxon>Bacteroidota</taxon>
        <taxon>Sphingobacteriia</taxon>
        <taxon>Sphingobacteriales</taxon>
        <taxon>Sphingobacteriaceae</taxon>
        <taxon>Sphingobacterium</taxon>
    </lineage>
</organism>
<evidence type="ECO:0000259" key="4">
    <source>
        <dbReference type="Pfam" id="PF00149"/>
    </source>
</evidence>
<evidence type="ECO:0000256" key="2">
    <source>
        <dbReference type="ARBA" id="ARBA00022801"/>
    </source>
</evidence>
<keyword evidence="2" id="KW-0378">Hydrolase</keyword>
<dbReference type="RefSeq" id="WP_345065615.1">
    <property type="nucleotide sequence ID" value="NZ_BAABGR010000010.1"/>
</dbReference>
<dbReference type="PANTHER" id="PTHR31302:SF31">
    <property type="entry name" value="PHOSPHODIESTERASE YAEI"/>
    <property type="match status" value="1"/>
</dbReference>
<sequence length="283" mass="32701">MKYLKLIIHSLETIILGAILLFFYIWRIEPRWVEWNHLDMPIKNLPSALIDKTVVQVSDIHIGETVDEDYIIRQFEKINAFGPDIMVYTGDFISPVRVNQAPFDQLEKALQHAARGKLATVAILGNHDYGILARNARRADSLVALLKKHAITVLRNDSLHIQGLNVIGIDDYWGRNFYPKVAMDKYHKDMANLVLCHNPDVCDLDIWDDYDGWILSGHTHGGQVRFPFQKATRLPVENKRYDEGLKHLTNGRTLYINKGLGHSIRLRWNVRPEITVFTLKRKE</sequence>
<accession>A0ABP8QZB5</accession>
<comment type="caution">
    <text evidence="5">The sequence shown here is derived from an EMBL/GenBank/DDBJ whole genome shotgun (WGS) entry which is preliminary data.</text>
</comment>
<gene>
    <name evidence="5" type="ORF">GCM10023173_10080</name>
</gene>
<dbReference type="InterPro" id="IPR051158">
    <property type="entry name" value="Metallophosphoesterase_sf"/>
</dbReference>
<keyword evidence="3" id="KW-0472">Membrane</keyword>
<dbReference type="EMBL" id="BAABGR010000010">
    <property type="protein sequence ID" value="GAA4513946.1"/>
    <property type="molecule type" value="Genomic_DNA"/>
</dbReference>
<keyword evidence="6" id="KW-1185">Reference proteome</keyword>
<keyword evidence="3" id="KW-0812">Transmembrane</keyword>
<dbReference type="InterPro" id="IPR029052">
    <property type="entry name" value="Metallo-depent_PP-like"/>
</dbReference>
<dbReference type="PANTHER" id="PTHR31302">
    <property type="entry name" value="TRANSMEMBRANE PROTEIN WITH METALLOPHOSPHOESTERASE DOMAIN-RELATED"/>
    <property type="match status" value="1"/>
</dbReference>
<keyword evidence="1" id="KW-0479">Metal-binding</keyword>
<dbReference type="Gene3D" id="3.60.21.10">
    <property type="match status" value="1"/>
</dbReference>
<evidence type="ECO:0000256" key="3">
    <source>
        <dbReference type="SAM" id="Phobius"/>
    </source>
</evidence>